<dbReference type="OrthoDB" id="9985059at2759"/>
<evidence type="ECO:0000256" key="1">
    <source>
        <dbReference type="ARBA" id="ARBA00004167"/>
    </source>
</evidence>
<dbReference type="PANTHER" id="PTHR12471:SF4">
    <property type="entry name" value="AGAP001624-PA"/>
    <property type="match status" value="1"/>
</dbReference>
<comment type="caution">
    <text evidence="9">The sequence shown here is derived from an EMBL/GenBank/DDBJ whole genome shotgun (WGS) entry which is preliminary data.</text>
</comment>
<dbReference type="Pfam" id="PF05827">
    <property type="entry name" value="VAS1_LD"/>
    <property type="match status" value="2"/>
</dbReference>
<evidence type="ECO:0000313" key="9">
    <source>
        <dbReference type="EMBL" id="KAF2895250.1"/>
    </source>
</evidence>
<gene>
    <name evidence="9" type="ORF">ILUMI_10923</name>
</gene>
<dbReference type="Pfam" id="PF20520">
    <property type="entry name" value="Ac45-VOA1_TM"/>
    <property type="match status" value="1"/>
</dbReference>
<evidence type="ECO:0000259" key="8">
    <source>
        <dbReference type="Pfam" id="PF20520"/>
    </source>
</evidence>
<feature type="transmembrane region" description="Helical" evidence="6">
    <location>
        <begin position="474"/>
        <end position="495"/>
    </location>
</feature>
<evidence type="ECO:0008006" key="11">
    <source>
        <dbReference type="Google" id="ProtNLM"/>
    </source>
</evidence>
<comment type="similarity">
    <text evidence="2">Belongs to the vacuolar ATPase subunit S1 family.</text>
</comment>
<dbReference type="AlphaFoldDB" id="A0A8K0CX03"/>
<dbReference type="PANTHER" id="PTHR12471">
    <property type="entry name" value="VACUOLAR ATP SYNTHASE SUBUNIT S1"/>
    <property type="match status" value="1"/>
</dbReference>
<dbReference type="Proteomes" id="UP000801492">
    <property type="component" value="Unassembled WGS sequence"/>
</dbReference>
<feature type="domain" description="V-type proton ATPase subunit S1/VOA1 transmembrane" evidence="8">
    <location>
        <begin position="468"/>
        <end position="506"/>
    </location>
</feature>
<dbReference type="EMBL" id="VTPC01006090">
    <property type="protein sequence ID" value="KAF2895250.1"/>
    <property type="molecule type" value="Genomic_DNA"/>
</dbReference>
<sequence>MVLSAEDCAKTVALVEDERSQWYVARTGTNIRRPGCGGKRKTTAKDDQFLVLNTQRNRHSTSVETKNQLREVRGQFDEELTGNQAVDLHMIQNMLEVSKIDNDQNNIVALVIKEEEETKPKAAGAVNLQGETADNSILYSASSPLNNNLGAMLYSSEALLLQTNVTSVYLEEAVYTRFDNREEITRLITTIPFENGRITLRFKFTWLNDYWHFTLIEGLVKNKDNIIEFNLTPNRNIKAPRHVSFHCEEETVFTDLVNDVRLFLFNLRVQPDVQNHNQFDEAYDCSLNDHENRFKRKVEDESSSTTIETPYEEPTGDPILYSAAFPTSKDIEAMIYSSKPPLLKMNSSFINLGDATLSGIDVRNTYTRLNVLIPVENAKIWLRFKFPWLSSYWYLTSVEVQFISGADTKQYNLTLNQEITAPRHFSYHCGGQITFVDTENDIELNLYEVQAQPDAFRHRFSDAYNCVPFTTGPLWSGLFVAFILIVGLIFGLVALDNIKTMDKFDNHKTKQLSITVSE</sequence>
<evidence type="ECO:0000313" key="10">
    <source>
        <dbReference type="Proteomes" id="UP000801492"/>
    </source>
</evidence>
<protein>
    <recommendedName>
        <fullName evidence="11">V-type proton ATPase subunit S1</fullName>
    </recommendedName>
</protein>
<name>A0A8K0CX03_IGNLU</name>
<evidence type="ECO:0000259" key="7">
    <source>
        <dbReference type="Pfam" id="PF05827"/>
    </source>
</evidence>
<evidence type="ECO:0000256" key="3">
    <source>
        <dbReference type="ARBA" id="ARBA00022692"/>
    </source>
</evidence>
<feature type="domain" description="V-type proton ATPase subunit S1 luminal" evidence="7">
    <location>
        <begin position="364"/>
        <end position="454"/>
    </location>
</feature>
<proteinExistence type="inferred from homology"/>
<dbReference type="InterPro" id="IPR046756">
    <property type="entry name" value="VAS1/VOA1_TM"/>
</dbReference>
<keyword evidence="5 6" id="KW-0472">Membrane</keyword>
<evidence type="ECO:0000256" key="2">
    <source>
        <dbReference type="ARBA" id="ARBA00009037"/>
    </source>
</evidence>
<evidence type="ECO:0000256" key="5">
    <source>
        <dbReference type="ARBA" id="ARBA00023136"/>
    </source>
</evidence>
<comment type="subcellular location">
    <subcellularLocation>
        <location evidence="1">Membrane</location>
        <topology evidence="1">Single-pass membrane protein</topology>
    </subcellularLocation>
</comment>
<dbReference type="InterPro" id="IPR046755">
    <property type="entry name" value="VAS1_LD"/>
</dbReference>
<organism evidence="9 10">
    <name type="scientific">Ignelater luminosus</name>
    <name type="common">Cucubano</name>
    <name type="synonym">Pyrophorus luminosus</name>
    <dbReference type="NCBI Taxonomy" id="2038154"/>
    <lineage>
        <taxon>Eukaryota</taxon>
        <taxon>Metazoa</taxon>
        <taxon>Ecdysozoa</taxon>
        <taxon>Arthropoda</taxon>
        <taxon>Hexapoda</taxon>
        <taxon>Insecta</taxon>
        <taxon>Pterygota</taxon>
        <taxon>Neoptera</taxon>
        <taxon>Endopterygota</taxon>
        <taxon>Coleoptera</taxon>
        <taxon>Polyphaga</taxon>
        <taxon>Elateriformia</taxon>
        <taxon>Elateroidea</taxon>
        <taxon>Elateridae</taxon>
        <taxon>Agrypninae</taxon>
        <taxon>Pyrophorini</taxon>
        <taxon>Ignelater</taxon>
    </lineage>
</organism>
<keyword evidence="3 6" id="KW-0812">Transmembrane</keyword>
<dbReference type="GO" id="GO:0033176">
    <property type="term" value="C:proton-transporting V-type ATPase complex"/>
    <property type="evidence" value="ECO:0007669"/>
    <property type="project" value="TreeGrafter"/>
</dbReference>
<evidence type="ECO:0000256" key="4">
    <source>
        <dbReference type="ARBA" id="ARBA00022989"/>
    </source>
</evidence>
<dbReference type="GO" id="GO:0030641">
    <property type="term" value="P:regulation of cellular pH"/>
    <property type="evidence" value="ECO:0007669"/>
    <property type="project" value="TreeGrafter"/>
</dbReference>
<feature type="domain" description="V-type proton ATPase subunit S1 luminal" evidence="7">
    <location>
        <begin position="191"/>
        <end position="271"/>
    </location>
</feature>
<dbReference type="GO" id="GO:0001671">
    <property type="term" value="F:ATPase activator activity"/>
    <property type="evidence" value="ECO:0007669"/>
    <property type="project" value="TreeGrafter"/>
</dbReference>
<dbReference type="Gene3D" id="2.40.160.110">
    <property type="match status" value="1"/>
</dbReference>
<reference evidence="9" key="1">
    <citation type="submission" date="2019-08" db="EMBL/GenBank/DDBJ databases">
        <title>The genome of the North American firefly Photinus pyralis.</title>
        <authorList>
            <consortium name="Photinus pyralis genome working group"/>
            <person name="Fallon T.R."/>
            <person name="Sander Lower S.E."/>
            <person name="Weng J.-K."/>
        </authorList>
    </citation>
    <scope>NUCLEOTIDE SEQUENCE</scope>
    <source>
        <strain evidence="9">TRF0915ILg1</strain>
        <tissue evidence="9">Whole body</tissue>
    </source>
</reference>
<keyword evidence="10" id="KW-1185">Reference proteome</keyword>
<keyword evidence="4 6" id="KW-1133">Transmembrane helix</keyword>
<dbReference type="InterPro" id="IPR008388">
    <property type="entry name" value="Ac45_acc_su"/>
</dbReference>
<evidence type="ECO:0000256" key="6">
    <source>
        <dbReference type="SAM" id="Phobius"/>
    </source>
</evidence>
<accession>A0A8K0CX03</accession>